<dbReference type="Gene3D" id="1.20.1250.20">
    <property type="entry name" value="MFS general substrate transporter like domains"/>
    <property type="match status" value="1"/>
</dbReference>
<evidence type="ECO:0000256" key="4">
    <source>
        <dbReference type="ARBA" id="ARBA00022989"/>
    </source>
</evidence>
<dbReference type="PANTHER" id="PTHR23513:SF6">
    <property type="entry name" value="MAJOR FACILITATOR SUPERFAMILY ASSOCIATED DOMAIN-CONTAINING PROTEIN"/>
    <property type="match status" value="1"/>
</dbReference>
<keyword evidence="4 6" id="KW-1133">Transmembrane helix</keyword>
<dbReference type="RefSeq" id="WP_061423477.1">
    <property type="nucleotide sequence ID" value="NZ_KQ969064.1"/>
</dbReference>
<dbReference type="Proteomes" id="UP000070377">
    <property type="component" value="Unassembled WGS sequence"/>
</dbReference>
<feature type="transmembrane region" description="Helical" evidence="6">
    <location>
        <begin position="12"/>
        <end position="37"/>
    </location>
</feature>
<feature type="transmembrane region" description="Helical" evidence="6">
    <location>
        <begin position="169"/>
        <end position="190"/>
    </location>
</feature>
<comment type="caution">
    <text evidence="7">The sequence shown here is derived from an EMBL/GenBank/DDBJ whole genome shotgun (WGS) entry which is preliminary data.</text>
</comment>
<dbReference type="InterPro" id="IPR036259">
    <property type="entry name" value="MFS_trans_sf"/>
</dbReference>
<dbReference type="PATRIC" id="fig|45634.12.peg.2015"/>
<organism evidence="7 8">
    <name type="scientific">Streptococcus cristatus</name>
    <dbReference type="NCBI Taxonomy" id="45634"/>
    <lineage>
        <taxon>Bacteria</taxon>
        <taxon>Bacillati</taxon>
        <taxon>Bacillota</taxon>
        <taxon>Bacilli</taxon>
        <taxon>Lactobacillales</taxon>
        <taxon>Streptococcaceae</taxon>
        <taxon>Streptococcus</taxon>
    </lineage>
</organism>
<keyword evidence="3 6" id="KW-0812">Transmembrane</keyword>
<evidence type="ECO:0000313" key="7">
    <source>
        <dbReference type="EMBL" id="KXT68465.1"/>
    </source>
</evidence>
<dbReference type="PANTHER" id="PTHR23513">
    <property type="entry name" value="INTEGRAL MEMBRANE EFFLUX PROTEIN-RELATED"/>
    <property type="match status" value="1"/>
</dbReference>
<keyword evidence="2" id="KW-1003">Cell membrane</keyword>
<feature type="transmembrane region" description="Helical" evidence="6">
    <location>
        <begin position="43"/>
        <end position="63"/>
    </location>
</feature>
<sequence>MKLALKNRLFAFISLSRIFNILGSSIYNIVFIVFASSMPQPKFAVGIANFIVLVPTFFTVFVGMKADKTRQKARWLIHLGYLQAFLFILVALLTKSTSYLAFATVCFLNIFSDIISDYRSGLQMPILQKNIEEKDLMEAYSFTQLLTFLGNFAGQALGVWLLSISQQNFAMVALINALCFLLSSNTLYLIRQKLTHDAPAVAEEKLPFKKQMKDLYQNVQMIFEQEKIGNFLLVLLQVLLLNALAGSIMGLYNLYLLDHPFWGLNLSQSLLIIESCTVVGIISASAFSNDYFSKLSLIRLVVWCSLALLLLGISNLLQAPALLGIFFLTFLMYISGKINPKINSMLLSKLPPEVLAQTSNFLTMLFTFSIPLGSMLFTSLGLWNMGSAWLVFSLLGSVCLLLSLKNN</sequence>
<gene>
    <name evidence="7" type="ORF">SCRDD08_01935</name>
</gene>
<feature type="transmembrane region" description="Helical" evidence="6">
    <location>
        <begin position="386"/>
        <end position="404"/>
    </location>
</feature>
<feature type="transmembrane region" description="Helical" evidence="6">
    <location>
        <begin position="261"/>
        <end position="284"/>
    </location>
</feature>
<proteinExistence type="predicted"/>
<feature type="transmembrane region" description="Helical" evidence="6">
    <location>
        <begin position="99"/>
        <end position="118"/>
    </location>
</feature>
<dbReference type="EMBL" id="LQRD01000072">
    <property type="protein sequence ID" value="KXT68465.1"/>
    <property type="molecule type" value="Genomic_DNA"/>
</dbReference>
<name>A0A139MXG1_STRCR</name>
<dbReference type="STRING" id="45634.SCRDD08_01935"/>
<feature type="transmembrane region" description="Helical" evidence="6">
    <location>
        <begin position="231"/>
        <end position="255"/>
    </location>
</feature>
<feature type="transmembrane region" description="Helical" evidence="6">
    <location>
        <begin position="319"/>
        <end position="338"/>
    </location>
</feature>
<dbReference type="SUPFAM" id="SSF103473">
    <property type="entry name" value="MFS general substrate transporter"/>
    <property type="match status" value="1"/>
</dbReference>
<feature type="transmembrane region" description="Helical" evidence="6">
    <location>
        <begin position="359"/>
        <end position="380"/>
    </location>
</feature>
<evidence type="ECO:0000256" key="5">
    <source>
        <dbReference type="ARBA" id="ARBA00023136"/>
    </source>
</evidence>
<dbReference type="AlphaFoldDB" id="A0A139MXG1"/>
<evidence type="ECO:0000256" key="1">
    <source>
        <dbReference type="ARBA" id="ARBA00004651"/>
    </source>
</evidence>
<accession>A0A139MXG1</accession>
<evidence type="ECO:0000256" key="6">
    <source>
        <dbReference type="SAM" id="Phobius"/>
    </source>
</evidence>
<keyword evidence="5 6" id="KW-0472">Membrane</keyword>
<feature type="transmembrane region" description="Helical" evidence="6">
    <location>
        <begin position="139"/>
        <end position="163"/>
    </location>
</feature>
<reference evidence="7 8" key="1">
    <citation type="submission" date="2016-01" db="EMBL/GenBank/DDBJ databases">
        <title>Highly variable Streptococcus oralis are common among viridans streptococci isolated from primates.</title>
        <authorList>
            <person name="Denapaite D."/>
            <person name="Rieger M."/>
            <person name="Koendgen S."/>
            <person name="Brueckner R."/>
            <person name="Ochigava I."/>
            <person name="Kappeler P."/>
            <person name="Maetz-Rensing K."/>
            <person name="Leendertz F."/>
            <person name="Hakenbeck R."/>
        </authorList>
    </citation>
    <scope>NUCLEOTIDE SEQUENCE [LARGE SCALE GENOMIC DNA]</scope>
    <source>
        <strain evidence="7 8">DD08</strain>
    </source>
</reference>
<evidence type="ECO:0000256" key="3">
    <source>
        <dbReference type="ARBA" id="ARBA00022692"/>
    </source>
</evidence>
<feature type="transmembrane region" description="Helical" evidence="6">
    <location>
        <begin position="296"/>
        <end position="313"/>
    </location>
</feature>
<dbReference type="GO" id="GO:0005886">
    <property type="term" value="C:plasma membrane"/>
    <property type="evidence" value="ECO:0007669"/>
    <property type="project" value="UniProtKB-SubCell"/>
</dbReference>
<protein>
    <submittedName>
        <fullName evidence="7">Dsg protein involved in extracellular polysaccharide synthesis and transport</fullName>
    </submittedName>
</protein>
<comment type="subcellular location">
    <subcellularLocation>
        <location evidence="1">Cell membrane</location>
        <topology evidence="1">Multi-pass membrane protein</topology>
    </subcellularLocation>
</comment>
<evidence type="ECO:0000313" key="8">
    <source>
        <dbReference type="Proteomes" id="UP000070377"/>
    </source>
</evidence>
<evidence type="ECO:0000256" key="2">
    <source>
        <dbReference type="ARBA" id="ARBA00022475"/>
    </source>
</evidence>
<feature type="transmembrane region" description="Helical" evidence="6">
    <location>
        <begin position="75"/>
        <end position="93"/>
    </location>
</feature>